<reference evidence="1" key="1">
    <citation type="submission" date="2014-12" db="EMBL/GenBank/DDBJ databases">
        <authorList>
            <person name="Huang H.-H."/>
            <person name="Chen S.-C."/>
            <person name="Lai M.-C."/>
        </authorList>
    </citation>
    <scope>NUCLEOTIDE SEQUENCE</scope>
    <source>
        <strain evidence="1">K1F9705b</strain>
    </source>
</reference>
<accession>A0A8J7WAI2</accession>
<proteinExistence type="predicted"/>
<dbReference type="EMBL" id="JWHL01000009">
    <property type="protein sequence ID" value="MBR1369168.1"/>
    <property type="molecule type" value="Genomic_DNA"/>
</dbReference>
<gene>
    <name evidence="1" type="ORF">RJ53_06545</name>
</gene>
<dbReference type="OrthoDB" id="108487at2157"/>
<evidence type="ECO:0000313" key="1">
    <source>
        <dbReference type="EMBL" id="MBR1369168.1"/>
    </source>
</evidence>
<organism evidence="1 2">
    <name type="scientific">Methanocalculus chunghsingensis</name>
    <dbReference type="NCBI Taxonomy" id="156457"/>
    <lineage>
        <taxon>Archaea</taxon>
        <taxon>Methanobacteriati</taxon>
        <taxon>Methanobacteriota</taxon>
        <taxon>Stenosarchaea group</taxon>
        <taxon>Methanomicrobia</taxon>
        <taxon>Methanomicrobiales</taxon>
        <taxon>Methanocalculaceae</taxon>
        <taxon>Methanocalculus</taxon>
    </lineage>
</organism>
<dbReference type="RefSeq" id="WP_211530862.1">
    <property type="nucleotide sequence ID" value="NZ_JWHL01000009.1"/>
</dbReference>
<name>A0A8J7WAI2_9EURY</name>
<sequence length="101" mass="11217">MKTLPFIRGPNNRITVECATGEVAIHIRCAYCKHCAGIRIAKRLTPSPLVQTYEKLQRGRASDQDLLTAAMMFNQLIEDPRAEAIECADEKGTGFSHLSAR</sequence>
<dbReference type="AlphaFoldDB" id="A0A8J7WAI2"/>
<dbReference type="Proteomes" id="UP000730161">
    <property type="component" value="Unassembled WGS sequence"/>
</dbReference>
<keyword evidence="2" id="KW-1185">Reference proteome</keyword>
<protein>
    <submittedName>
        <fullName evidence="1">Uncharacterized protein</fullName>
    </submittedName>
</protein>
<evidence type="ECO:0000313" key="2">
    <source>
        <dbReference type="Proteomes" id="UP000730161"/>
    </source>
</evidence>
<comment type="caution">
    <text evidence="1">The sequence shown here is derived from an EMBL/GenBank/DDBJ whole genome shotgun (WGS) entry which is preliminary data.</text>
</comment>